<feature type="binding site" evidence="9">
    <location>
        <position position="2463"/>
    </location>
    <ligand>
        <name>Zn(2+)</name>
        <dbReference type="ChEBI" id="CHEBI:29105"/>
        <label>1</label>
    </ligand>
</feature>
<feature type="compositionally biased region" description="Polar residues" evidence="11">
    <location>
        <begin position="1"/>
        <end position="16"/>
    </location>
</feature>
<feature type="compositionally biased region" description="Acidic residues" evidence="11">
    <location>
        <begin position="211"/>
        <end position="221"/>
    </location>
</feature>
<feature type="compositionally biased region" description="Low complexity" evidence="11">
    <location>
        <begin position="171"/>
        <end position="180"/>
    </location>
</feature>
<evidence type="ECO:0000256" key="4">
    <source>
        <dbReference type="ARBA" id="ARBA00022771"/>
    </source>
</evidence>
<comment type="similarity">
    <text evidence="2">Belongs to the ING family.</text>
</comment>
<feature type="compositionally biased region" description="Basic residues" evidence="11">
    <location>
        <begin position="1980"/>
        <end position="1989"/>
    </location>
</feature>
<feature type="compositionally biased region" description="Basic and acidic residues" evidence="11">
    <location>
        <begin position="1791"/>
        <end position="1819"/>
    </location>
</feature>
<dbReference type="PROSITE" id="PS50016">
    <property type="entry name" value="ZF_PHD_2"/>
    <property type="match status" value="1"/>
</dbReference>
<feature type="compositionally biased region" description="Low complexity" evidence="11">
    <location>
        <begin position="777"/>
        <end position="791"/>
    </location>
</feature>
<dbReference type="Proteomes" id="UP001500889">
    <property type="component" value="Chromosome E"/>
</dbReference>
<feature type="binding site" evidence="9">
    <location>
        <position position="2466"/>
    </location>
    <ligand>
        <name>Zn(2+)</name>
        <dbReference type="ChEBI" id="CHEBI:29105"/>
        <label>1</label>
    </ligand>
</feature>
<dbReference type="SMART" id="SM00355">
    <property type="entry name" value="ZnF_C2H2"/>
    <property type="match status" value="9"/>
</dbReference>
<feature type="region of interest" description="Disordered" evidence="11">
    <location>
        <begin position="768"/>
        <end position="796"/>
    </location>
</feature>
<evidence type="ECO:0000256" key="2">
    <source>
        <dbReference type="ARBA" id="ARBA00010210"/>
    </source>
</evidence>
<feature type="compositionally biased region" description="Acidic residues" evidence="11">
    <location>
        <begin position="516"/>
        <end position="526"/>
    </location>
</feature>
<dbReference type="PROSITE" id="PS50157">
    <property type="entry name" value="ZINC_FINGER_C2H2_2"/>
    <property type="match status" value="2"/>
</dbReference>
<feature type="compositionally biased region" description="Basic residues" evidence="11">
    <location>
        <begin position="1905"/>
        <end position="1921"/>
    </location>
</feature>
<feature type="region of interest" description="Disordered" evidence="11">
    <location>
        <begin position="2233"/>
        <end position="2364"/>
    </location>
</feature>
<feature type="compositionally biased region" description="Low complexity" evidence="11">
    <location>
        <begin position="734"/>
        <end position="744"/>
    </location>
</feature>
<feature type="region of interest" description="Disordered" evidence="11">
    <location>
        <begin position="1"/>
        <end position="652"/>
    </location>
</feature>
<feature type="region of interest" description="Disordered" evidence="11">
    <location>
        <begin position="664"/>
        <end position="746"/>
    </location>
</feature>
<evidence type="ECO:0000256" key="6">
    <source>
        <dbReference type="ARBA" id="ARBA00022853"/>
    </source>
</evidence>
<keyword evidence="15" id="KW-1185">Reference proteome</keyword>
<feature type="site" description="Histone H3K4me3 binding" evidence="8">
    <location>
        <position position="2436"/>
    </location>
</feature>
<feature type="compositionally biased region" description="Basic and acidic residues" evidence="11">
    <location>
        <begin position="462"/>
        <end position="476"/>
    </location>
</feature>
<feature type="compositionally biased region" description="Basic and acidic residues" evidence="11">
    <location>
        <begin position="527"/>
        <end position="543"/>
    </location>
</feature>
<feature type="binding site" evidence="9">
    <location>
        <position position="2439"/>
    </location>
    <ligand>
        <name>Zn(2+)</name>
        <dbReference type="ChEBI" id="CHEBI:29105"/>
        <label>1</label>
    </ligand>
</feature>
<evidence type="ECO:0000256" key="3">
    <source>
        <dbReference type="ARBA" id="ARBA00022723"/>
    </source>
</evidence>
<feature type="compositionally biased region" description="Basic residues" evidence="11">
    <location>
        <begin position="967"/>
        <end position="981"/>
    </location>
</feature>
<feature type="binding site" evidence="9">
    <location>
        <position position="2452"/>
    </location>
    <ligand>
        <name>Zn(2+)</name>
        <dbReference type="ChEBI" id="CHEBI:29105"/>
        <label>2</label>
    </ligand>
</feature>
<dbReference type="Gene3D" id="3.30.160.60">
    <property type="entry name" value="Classic Zinc Finger"/>
    <property type="match status" value="1"/>
</dbReference>
<evidence type="ECO:0000313" key="15">
    <source>
        <dbReference type="Proteomes" id="UP001500889"/>
    </source>
</evidence>
<feature type="compositionally biased region" description="Low complexity" evidence="11">
    <location>
        <begin position="984"/>
        <end position="993"/>
    </location>
</feature>
<feature type="compositionally biased region" description="Acidic residues" evidence="11">
    <location>
        <begin position="388"/>
        <end position="402"/>
    </location>
</feature>
<dbReference type="Gene3D" id="3.30.40.10">
    <property type="entry name" value="Zinc/RING finger domain, C3HC4 (zinc finger)"/>
    <property type="match status" value="1"/>
</dbReference>
<feature type="region of interest" description="Disordered" evidence="11">
    <location>
        <begin position="1059"/>
        <end position="1154"/>
    </location>
</feature>
<feature type="region of interest" description="Disordered" evidence="11">
    <location>
        <begin position="1173"/>
        <end position="1261"/>
    </location>
</feature>
<evidence type="ECO:0000256" key="8">
    <source>
        <dbReference type="PIRSR" id="PIRSR628651-50"/>
    </source>
</evidence>
<feature type="region of interest" description="Disordered" evidence="11">
    <location>
        <begin position="2164"/>
        <end position="2208"/>
    </location>
</feature>
<dbReference type="GO" id="GO:0006355">
    <property type="term" value="P:regulation of DNA-templated transcription"/>
    <property type="evidence" value="ECO:0007669"/>
    <property type="project" value="TreeGrafter"/>
</dbReference>
<dbReference type="GO" id="GO:0006325">
    <property type="term" value="P:chromatin organization"/>
    <property type="evidence" value="ECO:0007669"/>
    <property type="project" value="UniProtKB-KW"/>
</dbReference>
<feature type="compositionally biased region" description="Acidic residues" evidence="11">
    <location>
        <begin position="436"/>
        <end position="456"/>
    </location>
</feature>
<feature type="compositionally biased region" description="Basic and acidic residues" evidence="11">
    <location>
        <begin position="317"/>
        <end position="332"/>
    </location>
</feature>
<feature type="compositionally biased region" description="Basic residues" evidence="11">
    <location>
        <begin position="1707"/>
        <end position="1716"/>
    </location>
</feature>
<feature type="compositionally biased region" description="Acidic residues" evidence="11">
    <location>
        <begin position="285"/>
        <end position="294"/>
    </location>
</feature>
<organism evidence="14 15">
    <name type="scientific">Drosophila madeirensis</name>
    <name type="common">Fruit fly</name>
    <dbReference type="NCBI Taxonomy" id="30013"/>
    <lineage>
        <taxon>Eukaryota</taxon>
        <taxon>Metazoa</taxon>
        <taxon>Ecdysozoa</taxon>
        <taxon>Arthropoda</taxon>
        <taxon>Hexapoda</taxon>
        <taxon>Insecta</taxon>
        <taxon>Pterygota</taxon>
        <taxon>Neoptera</taxon>
        <taxon>Endopterygota</taxon>
        <taxon>Diptera</taxon>
        <taxon>Brachycera</taxon>
        <taxon>Muscomorpha</taxon>
        <taxon>Ephydroidea</taxon>
        <taxon>Drosophilidae</taxon>
        <taxon>Drosophila</taxon>
        <taxon>Sophophora</taxon>
    </lineage>
</organism>
<feature type="compositionally biased region" description="Basic and acidic residues" evidence="11">
    <location>
        <begin position="1120"/>
        <end position="1138"/>
    </location>
</feature>
<feature type="region of interest" description="Disordered" evidence="11">
    <location>
        <begin position="966"/>
        <end position="1033"/>
    </location>
</feature>
<feature type="compositionally biased region" description="Basic and acidic residues" evidence="11">
    <location>
        <begin position="833"/>
        <end position="847"/>
    </location>
</feature>
<feature type="compositionally biased region" description="Acidic residues" evidence="11">
    <location>
        <begin position="333"/>
        <end position="342"/>
    </location>
</feature>
<feature type="domain" description="C2H2-type" evidence="13">
    <location>
        <begin position="1598"/>
        <end position="1627"/>
    </location>
</feature>
<dbReference type="GO" id="GO:0005634">
    <property type="term" value="C:nucleus"/>
    <property type="evidence" value="ECO:0007669"/>
    <property type="project" value="UniProtKB-SubCell"/>
</dbReference>
<keyword evidence="6" id="KW-0156">Chromatin regulator</keyword>
<feature type="compositionally biased region" description="Basic and acidic residues" evidence="11">
    <location>
        <begin position="1637"/>
        <end position="1655"/>
    </location>
</feature>
<feature type="compositionally biased region" description="Acidic residues" evidence="11">
    <location>
        <begin position="1860"/>
        <end position="1871"/>
    </location>
</feature>
<feature type="compositionally biased region" description="Low complexity" evidence="11">
    <location>
        <begin position="579"/>
        <end position="588"/>
    </location>
</feature>
<keyword evidence="4 10" id="KW-0863">Zinc-finger</keyword>
<evidence type="ECO:0000256" key="5">
    <source>
        <dbReference type="ARBA" id="ARBA00022833"/>
    </source>
</evidence>
<dbReference type="InterPro" id="IPR013083">
    <property type="entry name" value="Znf_RING/FYVE/PHD"/>
</dbReference>
<evidence type="ECO:0000256" key="1">
    <source>
        <dbReference type="ARBA" id="ARBA00004123"/>
    </source>
</evidence>
<dbReference type="InterPro" id="IPR011011">
    <property type="entry name" value="Znf_FYVE_PHD"/>
</dbReference>
<gene>
    <name evidence="14" type="ORF">DMAD_03000</name>
</gene>
<feature type="compositionally biased region" description="Low complexity" evidence="11">
    <location>
        <begin position="2324"/>
        <end position="2339"/>
    </location>
</feature>
<feature type="domain" description="C2H2-type" evidence="13">
    <location>
        <begin position="1570"/>
        <end position="1597"/>
    </location>
</feature>
<feature type="compositionally biased region" description="Acidic residues" evidence="11">
    <location>
        <begin position="304"/>
        <end position="313"/>
    </location>
</feature>
<feature type="compositionally biased region" description="Acidic residues" evidence="11">
    <location>
        <begin position="191"/>
        <end position="200"/>
    </location>
</feature>
<feature type="compositionally biased region" description="Low complexity" evidence="11">
    <location>
        <begin position="1923"/>
        <end position="1963"/>
    </location>
</feature>
<dbReference type="InterPro" id="IPR001965">
    <property type="entry name" value="Znf_PHD"/>
</dbReference>
<feature type="site" description="Histone H3K4me3 binding" evidence="8">
    <location>
        <position position="2449"/>
    </location>
</feature>
<feature type="compositionally biased region" description="Pro residues" evidence="11">
    <location>
        <begin position="2017"/>
        <end position="2026"/>
    </location>
</feature>
<feature type="region of interest" description="Disordered" evidence="11">
    <location>
        <begin position="2066"/>
        <end position="2135"/>
    </location>
</feature>
<reference evidence="14 15" key="1">
    <citation type="submission" date="2024-02" db="EMBL/GenBank/DDBJ databases">
        <title>A chromosome-level genome assembly of Drosophila madeirensis, a fruit fly species endemic to Madeira island.</title>
        <authorList>
            <person name="Tomihara K."/>
            <person name="Llopart A."/>
            <person name="Yamamoto D."/>
        </authorList>
    </citation>
    <scope>NUCLEOTIDE SEQUENCE [LARGE SCALE GENOMIC DNA]</scope>
    <source>
        <strain evidence="14 15">RF1</strain>
    </source>
</reference>
<dbReference type="SMART" id="SM00249">
    <property type="entry name" value="PHD"/>
    <property type="match status" value="1"/>
</dbReference>
<dbReference type="InterPro" id="IPR019787">
    <property type="entry name" value="Znf_PHD-finger"/>
</dbReference>
<evidence type="ECO:0000256" key="11">
    <source>
        <dbReference type="SAM" id="MobiDB-lite"/>
    </source>
</evidence>
<dbReference type="InterPro" id="IPR028651">
    <property type="entry name" value="ING_fam"/>
</dbReference>
<dbReference type="SUPFAM" id="SSF57903">
    <property type="entry name" value="FYVE/PHD zinc finger"/>
    <property type="match status" value="1"/>
</dbReference>
<feature type="compositionally biased region" description="Basic and acidic residues" evidence="11">
    <location>
        <begin position="665"/>
        <end position="681"/>
    </location>
</feature>
<feature type="compositionally biased region" description="Pro residues" evidence="11">
    <location>
        <begin position="1089"/>
        <end position="1100"/>
    </location>
</feature>
<comment type="subcellular location">
    <subcellularLocation>
        <location evidence="1">Nucleus</location>
    </subcellularLocation>
</comment>
<feature type="compositionally biased region" description="Low complexity" evidence="11">
    <location>
        <begin position="2284"/>
        <end position="2298"/>
    </location>
</feature>
<feature type="binding site" evidence="9">
    <location>
        <position position="2457"/>
    </location>
    <ligand>
        <name>Zn(2+)</name>
        <dbReference type="ChEBI" id="CHEBI:29105"/>
        <label>2</label>
    </ligand>
</feature>
<evidence type="ECO:0000313" key="14">
    <source>
        <dbReference type="EMBL" id="BFG03872.1"/>
    </source>
</evidence>
<feature type="region of interest" description="Disordered" evidence="11">
    <location>
        <begin position="814"/>
        <end position="847"/>
    </location>
</feature>
<feature type="compositionally biased region" description="Low complexity" evidence="11">
    <location>
        <begin position="816"/>
        <end position="831"/>
    </location>
</feature>
<dbReference type="SUPFAM" id="SSF57667">
    <property type="entry name" value="beta-beta-alpha zinc fingers"/>
    <property type="match status" value="1"/>
</dbReference>
<feature type="region of interest" description="Disordered" evidence="11">
    <location>
        <begin position="1621"/>
        <end position="2042"/>
    </location>
</feature>
<dbReference type="PANTHER" id="PTHR10333">
    <property type="entry name" value="INHIBITOR OF GROWTH PROTEIN"/>
    <property type="match status" value="1"/>
</dbReference>
<dbReference type="InterPro" id="IPR013087">
    <property type="entry name" value="Znf_C2H2_type"/>
</dbReference>
<feature type="compositionally biased region" description="Basic and acidic residues" evidence="11">
    <location>
        <begin position="57"/>
        <end position="67"/>
    </location>
</feature>
<feature type="binding site" evidence="9">
    <location>
        <position position="2479"/>
    </location>
    <ligand>
        <name>Zn(2+)</name>
        <dbReference type="ChEBI" id="CHEBI:29105"/>
        <label>2</label>
    </ligand>
</feature>
<keyword evidence="7" id="KW-0539">Nucleus</keyword>
<evidence type="ECO:0000256" key="7">
    <source>
        <dbReference type="ARBA" id="ARBA00023242"/>
    </source>
</evidence>
<feature type="domain" description="PHD-type" evidence="12">
    <location>
        <begin position="2434"/>
        <end position="2485"/>
    </location>
</feature>
<dbReference type="CDD" id="cd15505">
    <property type="entry name" value="PHD_ING"/>
    <property type="match status" value="1"/>
</dbReference>
<keyword evidence="5 9" id="KW-0862">Zinc</keyword>
<evidence type="ECO:0000256" key="10">
    <source>
        <dbReference type="PROSITE-ProRule" id="PRU00042"/>
    </source>
</evidence>
<evidence type="ECO:0000256" key="9">
    <source>
        <dbReference type="PIRSR" id="PIRSR628651-51"/>
    </source>
</evidence>
<proteinExistence type="inferred from homology"/>
<dbReference type="InterPro" id="IPR019786">
    <property type="entry name" value="Zinc_finger_PHD-type_CS"/>
</dbReference>
<feature type="binding site" evidence="9">
    <location>
        <position position="2437"/>
    </location>
    <ligand>
        <name>Zn(2+)</name>
        <dbReference type="ChEBI" id="CHEBI:29105"/>
        <label>1</label>
    </ligand>
</feature>
<feature type="compositionally biased region" description="Acidic residues" evidence="11">
    <location>
        <begin position="623"/>
        <end position="633"/>
    </location>
</feature>
<feature type="compositionally biased region" description="Acidic residues" evidence="11">
    <location>
        <begin position="692"/>
        <end position="708"/>
    </location>
</feature>
<dbReference type="InterPro" id="IPR036236">
    <property type="entry name" value="Znf_C2H2_sf"/>
</dbReference>
<feature type="binding site" evidence="9">
    <location>
        <position position="2482"/>
    </location>
    <ligand>
        <name>Zn(2+)</name>
        <dbReference type="ChEBI" id="CHEBI:29105"/>
        <label>2</label>
    </ligand>
</feature>
<dbReference type="EMBL" id="AP029267">
    <property type="protein sequence ID" value="BFG03872.1"/>
    <property type="molecule type" value="Genomic_DNA"/>
</dbReference>
<dbReference type="PROSITE" id="PS00028">
    <property type="entry name" value="ZINC_FINGER_C2H2_1"/>
    <property type="match status" value="4"/>
</dbReference>
<evidence type="ECO:0000259" key="13">
    <source>
        <dbReference type="PROSITE" id="PS50157"/>
    </source>
</evidence>
<sequence>MMEALDQQQAKLSSNIDAGDAGGTSARVGLDVGAGAASGTTSEEEDYEDTHNALGLAKEESTMEHSDNNNADAADDAECVRRKRKKSTNDVIDLTLANGQDSSQMEAEAEPESADSEKSADESQTNESETSKESLLAEKEAVSDSDDIVENATIQCPTIVIESDDEQPTRSSSSASVGSVKQEQGEHGEDLLSEEEEEEAQSSTIPVKEECMEDLPVDEDVELKSDTRPVPSSEPEANEQPKKLAESAAACDADDDPEESLLTPKDEEETQQGSPTVGEIINVESDSEQEEEADGYLSARGDLDIDTESEEEASAATEKEDAERSSSVKELDTESDSGEEEAVVPVAVKGDLDIGTEIAEEDDDSPLLVKASETENGEQSSSVKELDVEAESGEEIAEEDVESSLSIKASETGDAERSPDSGDEEAAENRSVKEDLDNDTESEENVAADTNADADADPALPIKEDISVEGPETTKDLDEETVSAEENISLPLKKDLDEDTESAQEALSLSIKKDLEEDSESEAEQETETRTAVRSTSAEKDLEMNAEECEEERSPNNDSKTRDGLASDEEFDAKASPQSSRKSSVAESSDSEDSVTLTMDVDHPCSEDEAADARPGVVKIESDSEEGPQMEMEESLKSTNPAAAPSPIPDVDVAPQVKVNGIHDATVHEDNVKEELEEHDQLSVISNHTANEDDEDEGERERGEDVEEASTSQKPPLRARPLILPVRRSRSRSTSRSSTISSASQHQLVIDHPAESEQNNGKVQALKLSLKRRRSSRQSISSAASANSVSQPEKQMKKINASTSLLLQRLQGNDGANVNADSASNPPASSNQLHEHQEKRKQEPEPKKERFYRCAKCGTVHQSWNFFAHVREVHQKFVCMYCSLTYATVEKLSLHLENKHDIDQKHFPKGAWAVEQQKDDRIRYLICCTCQTTFTQGLDFENHDCAELMVPCAQCGVKGCHAMACRNQKKKPPKRRRRVRKQQTDQQQQQQTQAVPMEPQQEALQTEPAENIPAPMPNWPTIDPDTVPVPTPSPPPAIPKLVVPKIMLRVPKEFQKSVDAALSSTDTEEEEPELQTAAPLEREAETNPSPSPQTPPPAPPQSRHSLDDSDCALMMSRMQAEVERTEMEIQRIKADRKPDRKKQSKAIAPAAVLDDGLLPPHAAEAMEEPLLQAQVQQVQPQQQEEQRRWSLTPPASPHNTTQPPPAIVSEFQADQADAVDEDASPGRRNSLGSDCMDIDDSLNGPTAANEAQFEPPEVPMPDQLDAVGLLEAIQPVPESPAPPFDGILVAGEDTHTIDLQLNRPLDRFTIVEFVRLCLTAVFPICLYCNHARRIAVNGKQLVLHLIGQHRFTATVDSITAEELYAETIVARLKSFVPQLEEEFLNMSSYCTLESGKYAEDFNERIFECFSCRYVAATHKELYTHNRRMHAKANIMCIMCRTNFYSYSEILCHICPGEEARSVYDLKFRCCLCASAPQLPSAFRLMVHLRKQHNACDICLEDCFTQARLSAHVWKHKLLHLCYRCGIAYRNKQDISKHLFWKHGTESATCKRCLQKRWPHVYHFCVPPVTFPCEDCGFSFSKAIYLEVHKRMHSGDFRYACAEELCEEKFVSRKLLLKHASTHEAKEDVNPETTMPEPEQKEDSQPLEQAIKKETVEGEGEGEETSQQEAETKATPFEEKETKTECTKVEADEKKETGAEPPAAKSEPRKRRKKSKRNKEYLEDLNLIAPNLSESDSSDSSDSDAPPRRSGSHGHETLPMRSTVEDLGMPKVMLSPSSESDADEQKSQPSEKPQEPLEGGEEKPSAKSEDQAEETPKAEAEADAEANVNAEVQVAKKEEQPDDVSDMWKNLLQNQTVNPNSEEELPAEEEAPPAELENPPPPSKVHVAWSDHDYCKMYRTPAPSPVKKHSTSKASHAGKRSGKNNASSDSDSSSSSSSNSDSDSSSCSCGSNCSCSSSNSSSSSDDSDDSDSSNAAASPTKRMRKKSLKQKKNEATGKQMPQPDPEEEINVTSAPEEQPVPPPPSPKAPLYNESDFDTAFSDTDEEFYDAHPQKLASELLAQKREALLAEHPPVGPRNNYDIVENSRPSTPSLPEEAAAYADKPERVRNKKKKRERKSTCKSGKLQLLASTPLPAMEPPSIASQMLPAESPSMLPVTPLTHRHLQPGGFLGLGSRMSEGSSCSDADGQLKRSKRQRRPNKFYGYTSDDENMSTILAPPLLVGMQLIKPQPPPLLTWAKEDLPTPPKQRSRNNNNSSSHHHSHLHSNGGMRTPPTGSGSRKRNRQRSQAASGGGSSVSARSAKRHKPHRQEEEKSLPPIPTLKIRPSLLPTSTPPSDSSDSSSEDEEVNVTSLGPPTPQIQMPPALAMPTAPPVVVPVQLPPPPPPPPAATAFNQPIPPALLPNPDFATLQYFKANNIRYPIRPPAGARLAREGESVYCYCRCPYDEVSEMIACDGDNCLIEWFHFECVGIMVAPQGRWFCAECRPKYSEGLYPSATAQ</sequence>
<feature type="compositionally biased region" description="Basic and acidic residues" evidence="11">
    <location>
        <begin position="1669"/>
        <end position="1697"/>
    </location>
</feature>
<feature type="compositionally biased region" description="Basic residues" evidence="11">
    <location>
        <begin position="2189"/>
        <end position="2198"/>
    </location>
</feature>
<feature type="compositionally biased region" description="Low complexity" evidence="11">
    <location>
        <begin position="1173"/>
        <end position="1183"/>
    </location>
</feature>
<dbReference type="GO" id="GO:0008270">
    <property type="term" value="F:zinc ion binding"/>
    <property type="evidence" value="ECO:0007669"/>
    <property type="project" value="UniProtKB-KW"/>
</dbReference>
<feature type="compositionally biased region" description="Acidic residues" evidence="11">
    <location>
        <begin position="1656"/>
        <end position="1665"/>
    </location>
</feature>
<feature type="compositionally biased region" description="Basic and acidic residues" evidence="11">
    <location>
        <begin position="129"/>
        <end position="142"/>
    </location>
</feature>
<dbReference type="PANTHER" id="PTHR10333:SF42">
    <property type="entry name" value="INHIBITOR OF GROWTH PROTEIN 5"/>
    <property type="match status" value="1"/>
</dbReference>
<evidence type="ECO:0000259" key="12">
    <source>
        <dbReference type="PROSITE" id="PS50016"/>
    </source>
</evidence>
<feature type="site" description="Histone H3K4me3 binding" evidence="8">
    <location>
        <position position="2453"/>
    </location>
</feature>
<name>A0AAU9G602_DROMD</name>
<dbReference type="PROSITE" id="PS01359">
    <property type="entry name" value="ZF_PHD_1"/>
    <property type="match status" value="1"/>
</dbReference>
<protein>
    <submittedName>
        <fullName evidence="14">Uncharacterized protein</fullName>
    </submittedName>
</protein>
<accession>A0AAU9G602</accession>
<feature type="compositionally biased region" description="Basic and acidic residues" evidence="11">
    <location>
        <begin position="552"/>
        <end position="565"/>
    </location>
</feature>
<feature type="site" description="Histone H3K4me3 binding" evidence="8">
    <location>
        <position position="2461"/>
    </location>
</feature>
<keyword evidence="3 9" id="KW-0479">Metal-binding</keyword>